<protein>
    <submittedName>
        <fullName evidence="1">Uncharacterized protein</fullName>
    </submittedName>
</protein>
<organism evidence="1">
    <name type="scientific">Eutreptiella gymnastica</name>
    <dbReference type="NCBI Taxonomy" id="73025"/>
    <lineage>
        <taxon>Eukaryota</taxon>
        <taxon>Discoba</taxon>
        <taxon>Euglenozoa</taxon>
        <taxon>Euglenida</taxon>
        <taxon>Spirocuta</taxon>
        <taxon>Euglenophyceae</taxon>
        <taxon>Eutreptiales</taxon>
        <taxon>Eutreptiaceae</taxon>
        <taxon>Eutreptiella</taxon>
    </lineage>
</organism>
<reference evidence="1" key="1">
    <citation type="submission" date="2021-01" db="EMBL/GenBank/DDBJ databases">
        <authorList>
            <person name="Corre E."/>
            <person name="Pelletier E."/>
            <person name="Niang G."/>
            <person name="Scheremetjew M."/>
            <person name="Finn R."/>
            <person name="Kale V."/>
            <person name="Holt S."/>
            <person name="Cochrane G."/>
            <person name="Meng A."/>
            <person name="Brown T."/>
            <person name="Cohen L."/>
        </authorList>
    </citation>
    <scope>NUCLEOTIDE SEQUENCE</scope>
    <source>
        <strain evidence="1">NIES-381</strain>
    </source>
</reference>
<proteinExistence type="predicted"/>
<dbReference type="AlphaFoldDB" id="A0A7S1I095"/>
<evidence type="ECO:0000313" key="1">
    <source>
        <dbReference type="EMBL" id="CAD8996953.1"/>
    </source>
</evidence>
<dbReference type="EMBL" id="HBGA01020713">
    <property type="protein sequence ID" value="CAD8996953.1"/>
    <property type="molecule type" value="Transcribed_RNA"/>
</dbReference>
<sequence>MTPRHCQEGIWKGSFYPLRFSPTRWLKWICATKWAPGYTYYKGFGNPQANQEPVGIVIILDELLHPTPRPGMKRKNPYIEDHWDHPTPMFSRTGGYYHSYA</sequence>
<name>A0A7S1I095_9EUGL</name>
<accession>A0A7S1I095</accession>
<gene>
    <name evidence="1" type="ORF">EGYM00392_LOCUS8016</name>
</gene>